<evidence type="ECO:0000313" key="3">
    <source>
        <dbReference type="EMBL" id="CAJ1084412.1"/>
    </source>
</evidence>
<keyword evidence="4" id="KW-1185">Reference proteome</keyword>
<dbReference type="InterPro" id="IPR003877">
    <property type="entry name" value="SPRY_dom"/>
</dbReference>
<dbReference type="EMBL" id="OY660885">
    <property type="protein sequence ID" value="CAJ1084412.1"/>
    <property type="molecule type" value="Genomic_DNA"/>
</dbReference>
<feature type="domain" description="B30.2/SPRY" evidence="2">
    <location>
        <begin position="56"/>
        <end position="244"/>
    </location>
</feature>
<proteinExistence type="predicted"/>
<sequence length="475" mass="52946">MKETAETGAKPSSTRKTNPRIRLAERLHGDVTWKRRSPVSKVSSVERWAADVLRMDDINVLHHRCLLNLRRRFRDIGDGRPAQERYMRLQKDGDILSYQGNSEEVGCYVAGHPLSKGNCYFEVTIVDTGVRGTIAVGLVPKFYRLDHQPGWLPYSVAYHADNGKLYNGNPVGQQFGPKCVRGDRIGCGIHSENIEAGLTTVFFTKNGKEVGSVEVPVSAEGLFPAVGMHSMGEEVKVDLQAEWFLDEDESMMMVDSHEDDWGRLHDVRVSGTLLEYVGKGKSIMDVGLAQARQPLTTRCHYYELEIVDAGEKCYIALGLARRDYPKNRHPGWSRGSVAYHADDGKIFHGSGVGDAFGPRCFKGDIMGCGIMFPRDYILDGEGDMDDWLEIRPGHASVQNVLYLNDEEEDDDEEEEEDGEEADQGQEGRKVTVFFTRNGKLMGRREMAVPPGGLYPTVGMLSCGEKVKVDLHPLSG</sequence>
<dbReference type="InterPro" id="IPR001870">
    <property type="entry name" value="B30.2/SPRY"/>
</dbReference>
<dbReference type="InterPro" id="IPR043136">
    <property type="entry name" value="B30.2/SPRY_sf"/>
</dbReference>
<protein>
    <submittedName>
        <fullName evidence="3">SPRY domain-containing protein 3 isoform X1</fullName>
    </submittedName>
</protein>
<dbReference type="PANTHER" id="PTHR12864">
    <property type="entry name" value="RAN BINDING PROTEIN 9-RELATED"/>
    <property type="match status" value="1"/>
</dbReference>
<name>A0AAV1HE73_XYRNO</name>
<gene>
    <name evidence="3" type="ORF">XNOV1_A011123</name>
</gene>
<dbReference type="PROSITE" id="PS50188">
    <property type="entry name" value="B302_SPRY"/>
    <property type="match status" value="1"/>
</dbReference>
<dbReference type="CDD" id="cd12908">
    <property type="entry name" value="SPRYD3"/>
    <property type="match status" value="2"/>
</dbReference>
<dbReference type="Gene3D" id="2.60.120.920">
    <property type="match status" value="2"/>
</dbReference>
<dbReference type="InterPro" id="IPR035783">
    <property type="entry name" value="SPRYD3_SPRY"/>
</dbReference>
<dbReference type="AlphaFoldDB" id="A0AAV1HE73"/>
<reference evidence="3" key="1">
    <citation type="submission" date="2023-08" db="EMBL/GenBank/DDBJ databases">
        <authorList>
            <person name="Alioto T."/>
            <person name="Alioto T."/>
            <person name="Gomez Garrido J."/>
        </authorList>
    </citation>
    <scope>NUCLEOTIDE SEQUENCE</scope>
</reference>
<evidence type="ECO:0000259" key="2">
    <source>
        <dbReference type="PROSITE" id="PS50188"/>
    </source>
</evidence>
<dbReference type="SMART" id="SM00449">
    <property type="entry name" value="SPRY"/>
    <property type="match status" value="2"/>
</dbReference>
<dbReference type="Pfam" id="PF00622">
    <property type="entry name" value="SPRY"/>
    <property type="match status" value="2"/>
</dbReference>
<dbReference type="InterPro" id="IPR050618">
    <property type="entry name" value="Ubq-SigPath_Reg"/>
</dbReference>
<dbReference type="InterPro" id="IPR013320">
    <property type="entry name" value="ConA-like_dom_sf"/>
</dbReference>
<organism evidence="3 4">
    <name type="scientific">Xyrichtys novacula</name>
    <name type="common">Pearly razorfish</name>
    <name type="synonym">Hemipteronotus novacula</name>
    <dbReference type="NCBI Taxonomy" id="13765"/>
    <lineage>
        <taxon>Eukaryota</taxon>
        <taxon>Metazoa</taxon>
        <taxon>Chordata</taxon>
        <taxon>Craniata</taxon>
        <taxon>Vertebrata</taxon>
        <taxon>Euteleostomi</taxon>
        <taxon>Actinopterygii</taxon>
        <taxon>Neopterygii</taxon>
        <taxon>Teleostei</taxon>
        <taxon>Neoteleostei</taxon>
        <taxon>Acanthomorphata</taxon>
        <taxon>Eupercaria</taxon>
        <taxon>Labriformes</taxon>
        <taxon>Labridae</taxon>
        <taxon>Xyrichtys</taxon>
    </lineage>
</organism>
<feature type="region of interest" description="Disordered" evidence="1">
    <location>
        <begin position="406"/>
        <end position="428"/>
    </location>
</feature>
<dbReference type="SUPFAM" id="SSF49899">
    <property type="entry name" value="Concanavalin A-like lectins/glucanases"/>
    <property type="match status" value="2"/>
</dbReference>
<feature type="compositionally biased region" description="Acidic residues" evidence="1">
    <location>
        <begin position="406"/>
        <end position="423"/>
    </location>
</feature>
<evidence type="ECO:0000256" key="1">
    <source>
        <dbReference type="SAM" id="MobiDB-lite"/>
    </source>
</evidence>
<evidence type="ECO:0000313" key="4">
    <source>
        <dbReference type="Proteomes" id="UP001178508"/>
    </source>
</evidence>
<dbReference type="Proteomes" id="UP001178508">
    <property type="component" value="Chromosome 22"/>
</dbReference>
<accession>A0AAV1HE73</accession>